<name>A0ABZ0RXT9_9BACI</name>
<organism evidence="1 2">
    <name type="scientific">Lysinibacillus louembei</name>
    <dbReference type="NCBI Taxonomy" id="1470088"/>
    <lineage>
        <taxon>Bacteria</taxon>
        <taxon>Bacillati</taxon>
        <taxon>Bacillota</taxon>
        <taxon>Bacilli</taxon>
        <taxon>Bacillales</taxon>
        <taxon>Bacillaceae</taxon>
        <taxon>Lysinibacillus</taxon>
    </lineage>
</organism>
<dbReference type="RefSeq" id="WP_319837006.1">
    <property type="nucleotide sequence ID" value="NZ_CP137624.1"/>
</dbReference>
<accession>A0ABZ0RXT9</accession>
<dbReference type="Proteomes" id="UP001322664">
    <property type="component" value="Chromosome"/>
</dbReference>
<dbReference type="InterPro" id="IPR008983">
    <property type="entry name" value="Tumour_necrosis_fac-like_dom"/>
</dbReference>
<evidence type="ECO:0000313" key="1">
    <source>
        <dbReference type="EMBL" id="WPK12224.1"/>
    </source>
</evidence>
<keyword evidence="2" id="KW-1185">Reference proteome</keyword>
<protein>
    <recommendedName>
        <fullName evidence="3">C1q domain-containing protein</fullName>
    </recommendedName>
</protein>
<dbReference type="EMBL" id="CP137624">
    <property type="protein sequence ID" value="WPK12224.1"/>
    <property type="molecule type" value="Genomic_DNA"/>
</dbReference>
<gene>
    <name evidence="1" type="ORF">R6U77_00625</name>
</gene>
<evidence type="ECO:0008006" key="3">
    <source>
        <dbReference type="Google" id="ProtNLM"/>
    </source>
</evidence>
<evidence type="ECO:0000313" key="2">
    <source>
        <dbReference type="Proteomes" id="UP001322664"/>
    </source>
</evidence>
<sequence length="190" mass="21094">MPNHTTNYNLIKPTPAEFYDIEVHNENMDTIDTNLADVQEQLTTHLDNVANIPRARYKTAISKNLPSTTWTNVGWDVMGIDTENFVSQSNNTEIVINKSGEYLITTNVIITGTANKGYRNVMITKNGNYLAYQNNSTTDIGIPTIRTVCTVVEHLEVGDIIEIRAYQDSGIELSIGVESSFSITKIAGFS</sequence>
<dbReference type="Gene3D" id="2.60.120.40">
    <property type="match status" value="1"/>
</dbReference>
<proteinExistence type="predicted"/>
<reference evidence="1 2" key="1">
    <citation type="submission" date="2023-09" db="EMBL/GenBank/DDBJ databases">
        <authorList>
            <person name="Page C.A."/>
            <person name="Perez-Diaz I.M."/>
        </authorList>
    </citation>
    <scope>NUCLEOTIDE SEQUENCE [LARGE SCALE GENOMIC DNA]</scope>
    <source>
        <strain evidence="1 2">Ll15</strain>
    </source>
</reference>